<dbReference type="InterPro" id="IPR051531">
    <property type="entry name" value="N-acetyltransferase"/>
</dbReference>
<dbReference type="InterPro" id="IPR016181">
    <property type="entry name" value="Acyl_CoA_acyltransferase"/>
</dbReference>
<protein>
    <submittedName>
        <fullName evidence="2">GNAT family N-acetyltransferase</fullName>
    </submittedName>
</protein>
<keyword evidence="2" id="KW-0808">Transferase</keyword>
<reference evidence="2 3" key="1">
    <citation type="submission" date="2020-11" db="EMBL/GenBank/DDBJ databases">
        <title>Pedobacter endophytica, an endophytic bacteria isolated form Carex pumila.</title>
        <authorList>
            <person name="Peng Y."/>
            <person name="Jiang L."/>
            <person name="Lee J."/>
        </authorList>
    </citation>
    <scope>NUCLEOTIDE SEQUENCE [LARGE SCALE GENOMIC DNA]</scope>
    <source>
        <strain evidence="2 3">JBR3-12</strain>
    </source>
</reference>
<dbReference type="Pfam" id="PF13302">
    <property type="entry name" value="Acetyltransf_3"/>
    <property type="match status" value="1"/>
</dbReference>
<gene>
    <name evidence="2" type="ORF">IZT61_07375</name>
</gene>
<feature type="domain" description="N-acetyltransferase" evidence="1">
    <location>
        <begin position="8"/>
        <end position="171"/>
    </location>
</feature>
<evidence type="ECO:0000313" key="3">
    <source>
        <dbReference type="Proteomes" id="UP000594759"/>
    </source>
</evidence>
<proteinExistence type="predicted"/>
<organism evidence="2 3">
    <name type="scientific">Pedobacter endophyticus</name>
    <dbReference type="NCBI Taxonomy" id="2789740"/>
    <lineage>
        <taxon>Bacteria</taxon>
        <taxon>Pseudomonadati</taxon>
        <taxon>Bacteroidota</taxon>
        <taxon>Sphingobacteriia</taxon>
        <taxon>Sphingobacteriales</taxon>
        <taxon>Sphingobacteriaceae</taxon>
        <taxon>Pedobacter</taxon>
    </lineage>
</organism>
<evidence type="ECO:0000313" key="2">
    <source>
        <dbReference type="EMBL" id="QPH41072.1"/>
    </source>
</evidence>
<dbReference type="RefSeq" id="WP_196100524.1">
    <property type="nucleotide sequence ID" value="NZ_CP064939.1"/>
</dbReference>
<dbReference type="Gene3D" id="3.40.630.30">
    <property type="match status" value="1"/>
</dbReference>
<sequence>MAIESERLILRELTAEDASGMFKMDSDPEVHKYLGNKPVKSIEQSIRDIEFIRNQYRENGIGRWAVILKSTGEFIGWSGLKLISESINGQTNYYDVGYRFIREYWGKGYATESAKTAINFAFEVLKAPEVIGLANVKNLGSIHVLEKLGLKKRSVFDYDGEPHHWMSIKNEVRQIPN</sequence>
<dbReference type="PANTHER" id="PTHR43792:SF16">
    <property type="entry name" value="N-ACETYLTRANSFERASE DOMAIN-CONTAINING PROTEIN"/>
    <property type="match status" value="1"/>
</dbReference>
<dbReference type="PANTHER" id="PTHR43792">
    <property type="entry name" value="GNAT FAMILY, PUTATIVE (AFU_ORTHOLOGUE AFUA_3G00765)-RELATED-RELATED"/>
    <property type="match status" value="1"/>
</dbReference>
<dbReference type="Proteomes" id="UP000594759">
    <property type="component" value="Chromosome"/>
</dbReference>
<dbReference type="SUPFAM" id="SSF55729">
    <property type="entry name" value="Acyl-CoA N-acyltransferases (Nat)"/>
    <property type="match status" value="1"/>
</dbReference>
<dbReference type="GO" id="GO:0016747">
    <property type="term" value="F:acyltransferase activity, transferring groups other than amino-acyl groups"/>
    <property type="evidence" value="ECO:0007669"/>
    <property type="project" value="InterPro"/>
</dbReference>
<evidence type="ECO:0000259" key="1">
    <source>
        <dbReference type="PROSITE" id="PS51186"/>
    </source>
</evidence>
<dbReference type="KEGG" id="pex:IZT61_07375"/>
<dbReference type="PROSITE" id="PS51186">
    <property type="entry name" value="GNAT"/>
    <property type="match status" value="1"/>
</dbReference>
<dbReference type="EMBL" id="CP064939">
    <property type="protein sequence ID" value="QPH41072.1"/>
    <property type="molecule type" value="Genomic_DNA"/>
</dbReference>
<dbReference type="InterPro" id="IPR000182">
    <property type="entry name" value="GNAT_dom"/>
</dbReference>
<name>A0A7S9L243_9SPHI</name>
<dbReference type="AlphaFoldDB" id="A0A7S9L243"/>
<accession>A0A7S9L243</accession>
<keyword evidence="3" id="KW-1185">Reference proteome</keyword>